<feature type="binding site" evidence="6">
    <location>
        <position position="210"/>
    </location>
    <ligand>
        <name>Zn(2+)</name>
        <dbReference type="ChEBI" id="CHEBI:29105"/>
        <label>1</label>
        <note>catalytic</note>
    </ligand>
</feature>
<sequence length="307" mass="33597">MLTTLKEVLAKAQRRRYAVGAFNINNLETLQAIMDAAELERSPVILSTSEGAIDYAGMEELASLAHIAARKTKLPVVFHLDHGKNYDLVVEAIKSGWYTSVMFDGSSLPLKENIRRTKKIVEMAHKKKISVEAELGAIAGIEDFISVEERDAHLTDPQQAREFVASTGCDALAVAVGTKHGAYKFKGESKLDYGRLKRIAEAVDVPLVLHGASGIPANIKRICTQYGCEISSAKGVSDTAVKKAVTLGVRKVNVDTDLRLAFDAGIRKFLKERPEVIDPREILKPAKELMTKVVRHKMKMLGSSGKG</sequence>
<dbReference type="AlphaFoldDB" id="A0A0G1XL60"/>
<evidence type="ECO:0000256" key="3">
    <source>
        <dbReference type="ARBA" id="ARBA00023239"/>
    </source>
</evidence>
<feature type="active site" description="Proton donor" evidence="4">
    <location>
        <position position="81"/>
    </location>
</feature>
<dbReference type="Pfam" id="PF01116">
    <property type="entry name" value="F_bP_aldolase"/>
    <property type="match status" value="1"/>
</dbReference>
<reference evidence="7 8" key="1">
    <citation type="journal article" date="2015" name="Nature">
        <title>rRNA introns, odd ribosomes, and small enigmatic genomes across a large radiation of phyla.</title>
        <authorList>
            <person name="Brown C.T."/>
            <person name="Hug L.A."/>
            <person name="Thomas B.C."/>
            <person name="Sharon I."/>
            <person name="Castelle C.J."/>
            <person name="Singh A."/>
            <person name="Wilkins M.J."/>
            <person name="Williams K.H."/>
            <person name="Banfield J.F."/>
        </authorList>
    </citation>
    <scope>NUCLEOTIDE SEQUENCE [LARGE SCALE GENOMIC DNA]</scope>
</reference>
<dbReference type="CDD" id="cd00947">
    <property type="entry name" value="TBP_aldolase_IIB"/>
    <property type="match status" value="1"/>
</dbReference>
<dbReference type="EMBL" id="LCRH01000044">
    <property type="protein sequence ID" value="KKW32023.1"/>
    <property type="molecule type" value="Genomic_DNA"/>
</dbReference>
<dbReference type="NCBIfam" id="TIGR01859">
    <property type="entry name" value="fruc_bis_ald"/>
    <property type="match status" value="1"/>
</dbReference>
<dbReference type="GO" id="GO:0004332">
    <property type="term" value="F:fructose-bisphosphate aldolase activity"/>
    <property type="evidence" value="ECO:0007669"/>
    <property type="project" value="InterPro"/>
</dbReference>
<feature type="binding site" evidence="5">
    <location>
        <position position="181"/>
    </location>
    <ligand>
        <name>dihydroxyacetone phosphate</name>
        <dbReference type="ChEBI" id="CHEBI:57642"/>
    </ligand>
</feature>
<evidence type="ECO:0000313" key="8">
    <source>
        <dbReference type="Proteomes" id="UP000034054"/>
    </source>
</evidence>
<organism evidence="7 8">
    <name type="scientific">Candidatus Uhrbacteria bacterium GW2011_GWA2_52_8d</name>
    <dbReference type="NCBI Taxonomy" id="1618979"/>
    <lineage>
        <taxon>Bacteria</taxon>
        <taxon>Candidatus Uhriibacteriota</taxon>
    </lineage>
</organism>
<dbReference type="PANTHER" id="PTHR30304">
    <property type="entry name" value="D-TAGATOSE-1,6-BISPHOSPHATE ALDOLASE"/>
    <property type="match status" value="1"/>
</dbReference>
<feature type="binding site" evidence="5">
    <location>
        <begin position="253"/>
        <end position="256"/>
    </location>
    <ligand>
        <name>dihydroxyacetone phosphate</name>
        <dbReference type="ChEBI" id="CHEBI:57642"/>
    </ligand>
</feature>
<comment type="caution">
    <text evidence="7">The sequence shown here is derived from an EMBL/GenBank/DDBJ whole genome shotgun (WGS) entry which is preliminary data.</text>
</comment>
<dbReference type="GO" id="GO:0008270">
    <property type="term" value="F:zinc ion binding"/>
    <property type="evidence" value="ECO:0007669"/>
    <property type="project" value="InterPro"/>
</dbReference>
<accession>A0A0G1XL60</accession>
<keyword evidence="3" id="KW-0456">Lyase</keyword>
<protein>
    <submittedName>
        <fullName evidence="7">Fructose-bisphosphate aldolase (Class II)</fullName>
    </submittedName>
</protein>
<evidence type="ECO:0000256" key="4">
    <source>
        <dbReference type="PIRSR" id="PIRSR001359-1"/>
    </source>
</evidence>
<keyword evidence="2 6" id="KW-0862">Zinc</keyword>
<dbReference type="GO" id="GO:0030388">
    <property type="term" value="P:fructose 1,6-bisphosphate metabolic process"/>
    <property type="evidence" value="ECO:0007669"/>
    <property type="project" value="InterPro"/>
</dbReference>
<evidence type="ECO:0000256" key="6">
    <source>
        <dbReference type="PIRSR" id="PIRSR001359-3"/>
    </source>
</evidence>
<dbReference type="InterPro" id="IPR011289">
    <property type="entry name" value="Fruc_bis_ald_class-2"/>
</dbReference>
<feature type="binding site" evidence="6">
    <location>
        <position position="134"/>
    </location>
    <ligand>
        <name>Zn(2+)</name>
        <dbReference type="ChEBI" id="CHEBI:29105"/>
        <label>2</label>
    </ligand>
</feature>
<dbReference type="Proteomes" id="UP000034054">
    <property type="component" value="Unassembled WGS sequence"/>
</dbReference>
<feature type="binding site" evidence="6">
    <location>
        <position position="180"/>
    </location>
    <ligand>
        <name>Zn(2+)</name>
        <dbReference type="ChEBI" id="CHEBI:29105"/>
        <label>1</label>
        <note>catalytic</note>
    </ligand>
</feature>
<dbReference type="PIRSF" id="PIRSF001359">
    <property type="entry name" value="F_bP_aldolase_II"/>
    <property type="match status" value="1"/>
</dbReference>
<comment type="cofactor">
    <cofactor evidence="6">
        <name>Zn(2+)</name>
        <dbReference type="ChEBI" id="CHEBI:29105"/>
    </cofactor>
    <text evidence="6">Binds 2 Zn(2+) ions per subunit. One is catalytic and the other provides a structural contribution.</text>
</comment>
<dbReference type="NCBIfam" id="TIGR00167">
    <property type="entry name" value="cbbA"/>
    <property type="match status" value="1"/>
</dbReference>
<proteinExistence type="predicted"/>
<feature type="binding site" evidence="6">
    <location>
        <position position="82"/>
    </location>
    <ligand>
        <name>Zn(2+)</name>
        <dbReference type="ChEBI" id="CHEBI:29105"/>
        <label>1</label>
        <note>catalytic</note>
    </ligand>
</feature>
<dbReference type="GO" id="GO:0006096">
    <property type="term" value="P:glycolytic process"/>
    <property type="evidence" value="ECO:0007669"/>
    <property type="project" value="InterPro"/>
</dbReference>
<dbReference type="PATRIC" id="fig|1618979.3.peg.600"/>
<evidence type="ECO:0000256" key="5">
    <source>
        <dbReference type="PIRSR" id="PIRSR001359-2"/>
    </source>
</evidence>
<dbReference type="SUPFAM" id="SSF51569">
    <property type="entry name" value="Aldolase"/>
    <property type="match status" value="1"/>
</dbReference>
<dbReference type="InterPro" id="IPR050246">
    <property type="entry name" value="Class_II_FBP_aldolase"/>
</dbReference>
<keyword evidence="1 6" id="KW-0479">Metal-binding</keyword>
<feature type="binding site" evidence="6">
    <location>
        <position position="104"/>
    </location>
    <ligand>
        <name>Zn(2+)</name>
        <dbReference type="ChEBI" id="CHEBI:29105"/>
        <label>2</label>
    </ligand>
</feature>
<evidence type="ECO:0000313" key="7">
    <source>
        <dbReference type="EMBL" id="KKW32023.1"/>
    </source>
</evidence>
<gene>
    <name evidence="7" type="ORF">UY76_C0044G0002</name>
</gene>
<dbReference type="PANTHER" id="PTHR30304:SF0">
    <property type="entry name" value="D-TAGATOSE-1,6-BISPHOSPHATE ALDOLASE SUBUNIT GATY-RELATED"/>
    <property type="match status" value="1"/>
</dbReference>
<evidence type="ECO:0000256" key="1">
    <source>
        <dbReference type="ARBA" id="ARBA00022723"/>
    </source>
</evidence>
<feature type="binding site" evidence="5">
    <location>
        <begin position="211"/>
        <end position="213"/>
    </location>
    <ligand>
        <name>dihydroxyacetone phosphate</name>
        <dbReference type="ChEBI" id="CHEBI:57642"/>
    </ligand>
</feature>
<evidence type="ECO:0000256" key="2">
    <source>
        <dbReference type="ARBA" id="ARBA00022833"/>
    </source>
</evidence>
<dbReference type="Gene3D" id="3.20.20.70">
    <property type="entry name" value="Aldolase class I"/>
    <property type="match status" value="1"/>
</dbReference>
<dbReference type="InterPro" id="IPR013785">
    <property type="entry name" value="Aldolase_TIM"/>
</dbReference>
<name>A0A0G1XL60_9BACT</name>
<dbReference type="InterPro" id="IPR000771">
    <property type="entry name" value="FBA_II"/>
</dbReference>